<evidence type="ECO:0000313" key="2">
    <source>
        <dbReference type="Proteomes" id="UP000015102"/>
    </source>
</evidence>
<proteinExistence type="predicted"/>
<organism evidence="1 2">
    <name type="scientific">Megaselia scalaris</name>
    <name type="common">Humpbacked fly</name>
    <name type="synonym">Phora scalaris</name>
    <dbReference type="NCBI Taxonomy" id="36166"/>
    <lineage>
        <taxon>Eukaryota</taxon>
        <taxon>Metazoa</taxon>
        <taxon>Ecdysozoa</taxon>
        <taxon>Arthropoda</taxon>
        <taxon>Hexapoda</taxon>
        <taxon>Insecta</taxon>
        <taxon>Pterygota</taxon>
        <taxon>Neoptera</taxon>
        <taxon>Endopterygota</taxon>
        <taxon>Diptera</taxon>
        <taxon>Brachycera</taxon>
        <taxon>Muscomorpha</taxon>
        <taxon>Platypezoidea</taxon>
        <taxon>Phoridae</taxon>
        <taxon>Megaseliini</taxon>
        <taxon>Megaselia</taxon>
    </lineage>
</organism>
<dbReference type="EnsemblMetazoa" id="MESCA009343-RA">
    <property type="protein sequence ID" value="MESCA009343-PA"/>
    <property type="gene ID" value="MESCA009343"/>
</dbReference>
<dbReference type="HOGENOM" id="CLU_3194085_0_0_1"/>
<keyword evidence="2" id="KW-1185">Reference proteome</keyword>
<reference evidence="1" key="2">
    <citation type="submission" date="2015-06" db="UniProtKB">
        <authorList>
            <consortium name="EnsemblMetazoa"/>
        </authorList>
    </citation>
    <scope>IDENTIFICATION</scope>
</reference>
<dbReference type="STRING" id="36166.T1GZN9"/>
<sequence length="46" mass="5570">MRDYLISTIQKTFEVGFEQSEKLYHELLQCTHNKNLITVFRIQEKP</sequence>
<dbReference type="EMBL" id="CAQQ02173435">
    <property type="status" value="NOT_ANNOTATED_CDS"/>
    <property type="molecule type" value="Genomic_DNA"/>
</dbReference>
<evidence type="ECO:0000313" key="1">
    <source>
        <dbReference type="EnsemblMetazoa" id="MESCA009343-PA"/>
    </source>
</evidence>
<name>T1GZN9_MEGSC</name>
<accession>T1GZN9</accession>
<dbReference type="Proteomes" id="UP000015102">
    <property type="component" value="Unassembled WGS sequence"/>
</dbReference>
<dbReference type="AlphaFoldDB" id="T1GZN9"/>
<protein>
    <submittedName>
        <fullName evidence="1">Uncharacterized protein</fullName>
    </submittedName>
</protein>
<reference evidence="2" key="1">
    <citation type="submission" date="2013-02" db="EMBL/GenBank/DDBJ databases">
        <authorList>
            <person name="Hughes D."/>
        </authorList>
    </citation>
    <scope>NUCLEOTIDE SEQUENCE</scope>
    <source>
        <strain>Durham</strain>
        <strain evidence="2">NC isolate 2 -- Noor lab</strain>
    </source>
</reference>